<sequence>MTDSPLLKSDKVIITPHLGASTIEAQANVSKDIAEQVLAVLQGRFSKYAVNAPYVSSESIPFIKAASTMGNFASQLMEGQIGEVHIKYGGEIANYDCKPFKAAIISGLLQQVSEERINLV</sequence>
<dbReference type="InterPro" id="IPR029009">
    <property type="entry name" value="ASB_dom_sf"/>
</dbReference>
<evidence type="ECO:0000259" key="1">
    <source>
        <dbReference type="Pfam" id="PF19304"/>
    </source>
</evidence>
<evidence type="ECO:0000313" key="2">
    <source>
        <dbReference type="EMBL" id="GAH76836.1"/>
    </source>
</evidence>
<dbReference type="Pfam" id="PF19304">
    <property type="entry name" value="PGDH_inter"/>
    <property type="match status" value="1"/>
</dbReference>
<dbReference type="Gene3D" id="3.30.1330.90">
    <property type="entry name" value="D-3-phosphoglycerate dehydrogenase, domain 3"/>
    <property type="match status" value="1"/>
</dbReference>
<dbReference type="EMBL" id="BARU01042925">
    <property type="protein sequence ID" value="GAH76836.1"/>
    <property type="molecule type" value="Genomic_DNA"/>
</dbReference>
<reference evidence="2" key="1">
    <citation type="journal article" date="2014" name="Front. Microbiol.">
        <title>High frequency of phylogenetically diverse reductive dehalogenase-homologous genes in deep subseafloor sedimentary metagenomes.</title>
        <authorList>
            <person name="Kawai M."/>
            <person name="Futagami T."/>
            <person name="Toyoda A."/>
            <person name="Takaki Y."/>
            <person name="Nishi S."/>
            <person name="Hori S."/>
            <person name="Arai W."/>
            <person name="Tsubouchi T."/>
            <person name="Morono Y."/>
            <person name="Uchiyama I."/>
            <person name="Ito T."/>
            <person name="Fujiyama A."/>
            <person name="Inagaki F."/>
            <person name="Takami H."/>
        </authorList>
    </citation>
    <scope>NUCLEOTIDE SEQUENCE</scope>
    <source>
        <strain evidence="2">Expedition CK06-06</strain>
    </source>
</reference>
<accession>X1I340</accession>
<dbReference type="Gene3D" id="3.40.50.720">
    <property type="entry name" value="NAD(P)-binding Rossmann-like Domain"/>
    <property type="match status" value="2"/>
</dbReference>
<feature type="domain" description="D-3-phosphoglycerate dehydrogenase ASB" evidence="1">
    <location>
        <begin position="61"/>
        <end position="120"/>
    </location>
</feature>
<feature type="non-terminal residue" evidence="2">
    <location>
        <position position="120"/>
    </location>
</feature>
<organism evidence="2">
    <name type="scientific">marine sediment metagenome</name>
    <dbReference type="NCBI Taxonomy" id="412755"/>
    <lineage>
        <taxon>unclassified sequences</taxon>
        <taxon>metagenomes</taxon>
        <taxon>ecological metagenomes</taxon>
    </lineage>
</organism>
<dbReference type="AlphaFoldDB" id="X1I340"/>
<protein>
    <recommendedName>
        <fullName evidence="1">D-3-phosphoglycerate dehydrogenase ASB domain-containing protein</fullName>
    </recommendedName>
</protein>
<dbReference type="SUPFAM" id="SSF143548">
    <property type="entry name" value="Serine metabolism enzymes domain"/>
    <property type="match status" value="1"/>
</dbReference>
<proteinExistence type="predicted"/>
<name>X1I340_9ZZZZ</name>
<dbReference type="InterPro" id="IPR045626">
    <property type="entry name" value="PGDH_ASB_dom"/>
</dbReference>
<comment type="caution">
    <text evidence="2">The sequence shown here is derived from an EMBL/GenBank/DDBJ whole genome shotgun (WGS) entry which is preliminary data.</text>
</comment>
<gene>
    <name evidence="2" type="ORF">S03H2_65839</name>
</gene>